<dbReference type="Proteomes" id="UP000631114">
    <property type="component" value="Unassembled WGS sequence"/>
</dbReference>
<dbReference type="PANTHER" id="PTHR15081:SF1">
    <property type="entry name" value="NUCLEAR AUTOANTIGENIC SPERM PROTEIN"/>
    <property type="match status" value="1"/>
</dbReference>
<feature type="region of interest" description="Disordered" evidence="7">
    <location>
        <begin position="102"/>
        <end position="165"/>
    </location>
</feature>
<keyword evidence="3" id="KW-0677">Repeat</keyword>
<name>A0A835IMC2_9MAGN</name>
<evidence type="ECO:0000256" key="7">
    <source>
        <dbReference type="SAM" id="MobiDB-lite"/>
    </source>
</evidence>
<evidence type="ECO:0000313" key="8">
    <source>
        <dbReference type="EMBL" id="KAF9620460.1"/>
    </source>
</evidence>
<dbReference type="EMBL" id="JADFTS010000002">
    <property type="protein sequence ID" value="KAF9620460.1"/>
    <property type="molecule type" value="Genomic_DNA"/>
</dbReference>
<feature type="compositionally biased region" description="Polar residues" evidence="7">
    <location>
        <begin position="357"/>
        <end position="386"/>
    </location>
</feature>
<gene>
    <name evidence="8" type="ORF">IFM89_012637</name>
</gene>
<dbReference type="InterPro" id="IPR011990">
    <property type="entry name" value="TPR-like_helical_dom_sf"/>
</dbReference>
<evidence type="ECO:0000256" key="1">
    <source>
        <dbReference type="ARBA" id="ARBA00004123"/>
    </source>
</evidence>
<dbReference type="GO" id="GO:0042393">
    <property type="term" value="F:histone binding"/>
    <property type="evidence" value="ECO:0007669"/>
    <property type="project" value="TreeGrafter"/>
</dbReference>
<feature type="repeat" description="TPR" evidence="6">
    <location>
        <begin position="38"/>
        <end position="71"/>
    </location>
</feature>
<keyword evidence="9" id="KW-1185">Reference proteome</keyword>
<dbReference type="GO" id="GO:0034080">
    <property type="term" value="P:CENP-A containing chromatin assembly"/>
    <property type="evidence" value="ECO:0007669"/>
    <property type="project" value="TreeGrafter"/>
</dbReference>
<feature type="compositionally biased region" description="Basic and acidic residues" evidence="7">
    <location>
        <begin position="122"/>
        <end position="138"/>
    </location>
</feature>
<sequence length="432" mass="46542">MSTSETLEEKIITTGESSGSKAAEEEEGQVSGKTLEDADVLMEKGTEALKAGDYSEATDFFSRAVEIRVAHYGELASECWSAYYKYGCALLYKAQEETDPLGSVPKNDANKTECSSTSAAVDEAKQNYEEVKGASEKEPVEDDNDEDDDGNEDEDLAEPDADEDETDLDLAWKMLDVARAIVEKSPEDTMEKVDILSALGEVSLEREDIESSLSDYMNALSILHRLVEPDSRQIAELNFRICLVLEVGSRAEEAITYCHKAVSVCKARVQRLMDEVKNSTVSVATTVTNDKQDCNQTPDVSVPDSFVLGKEAEIETLNGLLGELEKKLEDLQQLALHPTSVLADVLKMLSAKSTGNGTLSALSSSRMGTNSSGTGFDSPTISTAHTKGSGDATVQDLGVVGRGVKRVSMSSSSEQSGLVKKPSLEKGKECAP</sequence>
<comment type="subcellular location">
    <subcellularLocation>
        <location evidence="1">Nucleus</location>
    </subcellularLocation>
</comment>
<evidence type="ECO:0000256" key="4">
    <source>
        <dbReference type="ARBA" id="ARBA00022803"/>
    </source>
</evidence>
<dbReference type="OrthoDB" id="5587616at2759"/>
<accession>A0A835IMC2</accession>
<feature type="compositionally biased region" description="Basic and acidic residues" evidence="7">
    <location>
        <begin position="422"/>
        <end position="432"/>
    </location>
</feature>
<evidence type="ECO:0000256" key="3">
    <source>
        <dbReference type="ARBA" id="ARBA00022737"/>
    </source>
</evidence>
<dbReference type="InterPro" id="IPR051730">
    <property type="entry name" value="NASP-like"/>
</dbReference>
<feature type="region of interest" description="Disordered" evidence="7">
    <location>
        <begin position="357"/>
        <end position="432"/>
    </location>
</feature>
<proteinExistence type="inferred from homology"/>
<dbReference type="GO" id="GO:0006335">
    <property type="term" value="P:DNA replication-dependent chromatin assembly"/>
    <property type="evidence" value="ECO:0007669"/>
    <property type="project" value="TreeGrafter"/>
</dbReference>
<dbReference type="Gene3D" id="1.25.40.10">
    <property type="entry name" value="Tetratricopeptide repeat domain"/>
    <property type="match status" value="1"/>
</dbReference>
<protein>
    <submittedName>
        <fullName evidence="8">Uncharacterized protein</fullName>
    </submittedName>
</protein>
<dbReference type="PROSITE" id="PS50005">
    <property type="entry name" value="TPR"/>
    <property type="match status" value="1"/>
</dbReference>
<reference evidence="8 9" key="1">
    <citation type="submission" date="2020-10" db="EMBL/GenBank/DDBJ databases">
        <title>The Coptis chinensis genome and diversification of protoberbering-type alkaloids.</title>
        <authorList>
            <person name="Wang B."/>
            <person name="Shu S."/>
            <person name="Song C."/>
            <person name="Liu Y."/>
        </authorList>
    </citation>
    <scope>NUCLEOTIDE SEQUENCE [LARGE SCALE GENOMIC DNA]</scope>
    <source>
        <strain evidence="8">HL-2020</strain>
        <tissue evidence="8">Leaf</tissue>
    </source>
</reference>
<dbReference type="GO" id="GO:0005654">
    <property type="term" value="C:nucleoplasm"/>
    <property type="evidence" value="ECO:0007669"/>
    <property type="project" value="TreeGrafter"/>
</dbReference>
<feature type="compositionally biased region" description="Acidic residues" evidence="7">
    <location>
        <begin position="139"/>
        <end position="165"/>
    </location>
</feature>
<evidence type="ECO:0000313" key="9">
    <source>
        <dbReference type="Proteomes" id="UP000631114"/>
    </source>
</evidence>
<dbReference type="InterPro" id="IPR019734">
    <property type="entry name" value="TPR_rpt"/>
</dbReference>
<dbReference type="SUPFAM" id="SSF48452">
    <property type="entry name" value="TPR-like"/>
    <property type="match status" value="1"/>
</dbReference>
<comment type="similarity">
    <text evidence="2">Belongs to the NASP family.</text>
</comment>
<dbReference type="SMART" id="SM00028">
    <property type="entry name" value="TPR"/>
    <property type="match status" value="2"/>
</dbReference>
<comment type="caution">
    <text evidence="8">The sequence shown here is derived from an EMBL/GenBank/DDBJ whole genome shotgun (WGS) entry which is preliminary data.</text>
</comment>
<keyword evidence="5" id="KW-0539">Nucleus</keyword>
<keyword evidence="4 6" id="KW-0802">TPR repeat</keyword>
<evidence type="ECO:0000256" key="5">
    <source>
        <dbReference type="ARBA" id="ARBA00023242"/>
    </source>
</evidence>
<dbReference type="AlphaFoldDB" id="A0A835IMC2"/>
<evidence type="ECO:0000256" key="6">
    <source>
        <dbReference type="PROSITE-ProRule" id="PRU00339"/>
    </source>
</evidence>
<organism evidence="8 9">
    <name type="scientific">Coptis chinensis</name>
    <dbReference type="NCBI Taxonomy" id="261450"/>
    <lineage>
        <taxon>Eukaryota</taxon>
        <taxon>Viridiplantae</taxon>
        <taxon>Streptophyta</taxon>
        <taxon>Embryophyta</taxon>
        <taxon>Tracheophyta</taxon>
        <taxon>Spermatophyta</taxon>
        <taxon>Magnoliopsida</taxon>
        <taxon>Ranunculales</taxon>
        <taxon>Ranunculaceae</taxon>
        <taxon>Coptidoideae</taxon>
        <taxon>Coptis</taxon>
    </lineage>
</organism>
<dbReference type="PANTHER" id="PTHR15081">
    <property type="entry name" value="NUCLEAR AUTOANTIGENIC SPERM PROTEIN NASP -RELATED"/>
    <property type="match status" value="1"/>
</dbReference>
<evidence type="ECO:0000256" key="2">
    <source>
        <dbReference type="ARBA" id="ARBA00008402"/>
    </source>
</evidence>
<feature type="region of interest" description="Disordered" evidence="7">
    <location>
        <begin position="1"/>
        <end position="36"/>
    </location>
</feature>